<protein>
    <submittedName>
        <fullName evidence="1">Uncharacterized protein</fullName>
    </submittedName>
</protein>
<evidence type="ECO:0000313" key="2">
    <source>
        <dbReference type="Proteomes" id="UP001274896"/>
    </source>
</evidence>
<sequence>MDQEKAFDQVEHQYLWRALETFEFNSVYRAMIQGWRSALTSEECMQLRDYCAGVVSPVEGEPSPVLAIVLNLSEVSGPLLGDGERTAMGLNTAS</sequence>
<evidence type="ECO:0000313" key="1">
    <source>
        <dbReference type="EMBL" id="KAK3513850.1"/>
    </source>
</evidence>
<dbReference type="Proteomes" id="UP001274896">
    <property type="component" value="Unassembled WGS sequence"/>
</dbReference>
<keyword evidence="2" id="KW-1185">Reference proteome</keyword>
<comment type="caution">
    <text evidence="1">The sequence shown here is derived from an EMBL/GenBank/DDBJ whole genome shotgun (WGS) entry which is preliminary data.</text>
</comment>
<name>A0AAE0Q5M6_9TELE</name>
<reference evidence="1" key="1">
    <citation type="submission" date="2023-06" db="EMBL/GenBank/DDBJ databases">
        <title>Male Hemibagrus guttatus genome.</title>
        <authorList>
            <person name="Bian C."/>
        </authorList>
    </citation>
    <scope>NUCLEOTIDE SEQUENCE</scope>
    <source>
        <strain evidence="1">Male_cb2023</strain>
        <tissue evidence="1">Muscle</tissue>
    </source>
</reference>
<gene>
    <name evidence="1" type="ORF">QTP70_029205</name>
</gene>
<proteinExistence type="predicted"/>
<organism evidence="1 2">
    <name type="scientific">Hemibagrus guttatus</name>
    <dbReference type="NCBI Taxonomy" id="175788"/>
    <lineage>
        <taxon>Eukaryota</taxon>
        <taxon>Metazoa</taxon>
        <taxon>Chordata</taxon>
        <taxon>Craniata</taxon>
        <taxon>Vertebrata</taxon>
        <taxon>Euteleostomi</taxon>
        <taxon>Actinopterygii</taxon>
        <taxon>Neopterygii</taxon>
        <taxon>Teleostei</taxon>
        <taxon>Ostariophysi</taxon>
        <taxon>Siluriformes</taxon>
        <taxon>Bagridae</taxon>
        <taxon>Hemibagrus</taxon>
    </lineage>
</organism>
<accession>A0AAE0Q5M6</accession>
<dbReference type="AlphaFoldDB" id="A0AAE0Q5M6"/>
<dbReference type="EMBL" id="JAUCMX010000022">
    <property type="protein sequence ID" value="KAK3513850.1"/>
    <property type="molecule type" value="Genomic_DNA"/>
</dbReference>
<feature type="non-terminal residue" evidence="1">
    <location>
        <position position="94"/>
    </location>
</feature>